<reference evidence="2 3" key="1">
    <citation type="submission" date="2020-09" db="EMBL/GenBank/DDBJ databases">
        <title>Characterization and genome sequencing of Ruminiclostridium sp. nov. MA18.</title>
        <authorList>
            <person name="Rettenmaier R."/>
            <person name="Kowollik M.-L."/>
            <person name="Liebl W."/>
            <person name="Zverlov V."/>
        </authorList>
    </citation>
    <scope>NUCLEOTIDE SEQUENCE [LARGE SCALE GENOMIC DNA]</scope>
    <source>
        <strain evidence="2 3">MA18</strain>
    </source>
</reference>
<name>A0A4U7JL51_9FIRM</name>
<dbReference type="RefSeq" id="WP_137697293.1">
    <property type="nucleotide sequence ID" value="NZ_CP061336.1"/>
</dbReference>
<dbReference type="KEGG" id="rher:EHE19_001345"/>
<keyword evidence="3" id="KW-1185">Reference proteome</keyword>
<gene>
    <name evidence="2" type="ORF">EHE19_001345</name>
</gene>
<dbReference type="AlphaFoldDB" id="A0A4U7JL51"/>
<feature type="domain" description="Putative Se/S carrier protein-like" evidence="1">
    <location>
        <begin position="2"/>
        <end position="71"/>
    </location>
</feature>
<dbReference type="Proteomes" id="UP000306409">
    <property type="component" value="Chromosome"/>
</dbReference>
<dbReference type="EMBL" id="CP061336">
    <property type="protein sequence ID" value="QNU67225.1"/>
    <property type="molecule type" value="Genomic_DNA"/>
</dbReference>
<accession>A0A4U7JL51</accession>
<dbReference type="InterPro" id="IPR021778">
    <property type="entry name" value="Se/S_carrier-like"/>
</dbReference>
<evidence type="ECO:0000259" key="1">
    <source>
        <dbReference type="Pfam" id="PF11823"/>
    </source>
</evidence>
<protein>
    <submittedName>
        <fullName evidence="2">DUF3343 domain-containing protein</fullName>
    </submittedName>
</protein>
<dbReference type="Pfam" id="PF11823">
    <property type="entry name" value="Se_S_carrier"/>
    <property type="match status" value="1"/>
</dbReference>
<evidence type="ECO:0000313" key="3">
    <source>
        <dbReference type="Proteomes" id="UP000306409"/>
    </source>
</evidence>
<dbReference type="OrthoDB" id="3192849at2"/>
<evidence type="ECO:0000313" key="2">
    <source>
        <dbReference type="EMBL" id="QNU67225.1"/>
    </source>
</evidence>
<sequence length="84" mass="9501">MKCIAVLDSGNLVYKLDAELKKRGFHFEVVSTPCHIAKGGCGLCLKFPEEYLQVVIDESVACNTPIKEVYRIIPNITKNKYKRL</sequence>
<organism evidence="2 3">
    <name type="scientific">Ruminiclostridium herbifermentans</name>
    <dbReference type="NCBI Taxonomy" id="2488810"/>
    <lineage>
        <taxon>Bacteria</taxon>
        <taxon>Bacillati</taxon>
        <taxon>Bacillota</taxon>
        <taxon>Clostridia</taxon>
        <taxon>Eubacteriales</taxon>
        <taxon>Oscillospiraceae</taxon>
        <taxon>Ruminiclostridium</taxon>
    </lineage>
</organism>
<proteinExistence type="predicted"/>